<evidence type="ECO:0008006" key="3">
    <source>
        <dbReference type="Google" id="ProtNLM"/>
    </source>
</evidence>
<accession>A0ABU1JWG1</accession>
<evidence type="ECO:0000313" key="2">
    <source>
        <dbReference type="Proteomes" id="UP001262410"/>
    </source>
</evidence>
<dbReference type="Pfam" id="PF17236">
    <property type="entry name" value="SU10_MCP"/>
    <property type="match status" value="1"/>
</dbReference>
<proteinExistence type="predicted"/>
<dbReference type="EMBL" id="JAVDPW010000009">
    <property type="protein sequence ID" value="MDR6292349.1"/>
    <property type="molecule type" value="Genomic_DNA"/>
</dbReference>
<keyword evidence="2" id="KW-1185">Reference proteome</keyword>
<comment type="caution">
    <text evidence="1">The sequence shown here is derived from an EMBL/GenBank/DDBJ whole genome shotgun (WGS) entry which is preliminary data.</text>
</comment>
<sequence length="312" mass="33485">MAIVANTFTTFSAIGNREDLADVIYNISPTDTPFMATIGKTKSSAVLHEWQTDALAAPGTNAQLEGDEVAFAAATPTVRIGNRCQISRKEAIVSGTQDSAVDKAGRQREMTYQLMKRSKELRRDMETTLTGNQAPVVGNTTTARQLRPLCSWYATNDSRGAGGADGTATTAATDGTQRALTETLLKGVLQSCWTAGGDPGLVMVGPFNKTVISTFTGNVTKYQDTSNQKLSANIDVYRSDFGTHKIVANRFSRDRDAHVLDTSMWALATLRAPKTVDLAKTGDAEKAMIITEYTLESRNEAASGIVADLLTS</sequence>
<dbReference type="InterPro" id="IPR035198">
    <property type="entry name" value="SU10_MCP"/>
</dbReference>
<protein>
    <recommendedName>
        <fullName evidence="3">Head protein</fullName>
    </recommendedName>
</protein>
<name>A0ABU1JWG1_9PROT</name>
<dbReference type="RefSeq" id="WP_309798372.1">
    <property type="nucleotide sequence ID" value="NZ_JAVDPW010000009.1"/>
</dbReference>
<gene>
    <name evidence="1" type="ORF">E9232_004889</name>
</gene>
<reference evidence="1 2" key="1">
    <citation type="submission" date="2023-07" db="EMBL/GenBank/DDBJ databases">
        <title>Sorghum-associated microbial communities from plants grown in Nebraska, USA.</title>
        <authorList>
            <person name="Schachtman D."/>
        </authorList>
    </citation>
    <scope>NUCLEOTIDE SEQUENCE [LARGE SCALE GENOMIC DNA]</scope>
    <source>
        <strain evidence="1 2">584</strain>
    </source>
</reference>
<dbReference type="Proteomes" id="UP001262410">
    <property type="component" value="Unassembled WGS sequence"/>
</dbReference>
<evidence type="ECO:0000313" key="1">
    <source>
        <dbReference type="EMBL" id="MDR6292349.1"/>
    </source>
</evidence>
<organism evidence="1 2">
    <name type="scientific">Inquilinus ginsengisoli</name>
    <dbReference type="NCBI Taxonomy" id="363840"/>
    <lineage>
        <taxon>Bacteria</taxon>
        <taxon>Pseudomonadati</taxon>
        <taxon>Pseudomonadota</taxon>
        <taxon>Alphaproteobacteria</taxon>
        <taxon>Rhodospirillales</taxon>
        <taxon>Rhodospirillaceae</taxon>
        <taxon>Inquilinus</taxon>
    </lineage>
</organism>